<dbReference type="EMBL" id="JARGDH010000001">
    <property type="protein sequence ID" value="KAL0280349.1"/>
    <property type="molecule type" value="Genomic_DNA"/>
</dbReference>
<protein>
    <submittedName>
        <fullName evidence="1">Uncharacterized protein</fullName>
    </submittedName>
</protein>
<dbReference type="AlphaFoldDB" id="A0AAW2IDM4"/>
<gene>
    <name evidence="1" type="ORF">PYX00_001667</name>
</gene>
<sequence>MDVEHENNEEQHLVSQIHDEIRKLRKSNHLLENNVFGLEFYNPIEKALVENNSLKVALDDNNLSGSIVKLNPVEDLKNDLQKEIDFIYKEISNLVSKIEDLKAFSDSLEQNSKNFQLMLEISSNSQDPSLKLDVIEKNIKQRFMKEKKELKSVITTLLPENPDLRDLIAQITEYFFSEGADKYMQMEKSDDLAEQTEFLLKTEMFELNPHDPTQIKLADLI</sequence>
<reference evidence="1" key="1">
    <citation type="journal article" date="2024" name="Gigascience">
        <title>Chromosome-level genome of the poultry shaft louse Menopon gallinae provides insight into the host-switching and adaptive evolution of parasitic lice.</title>
        <authorList>
            <person name="Xu Y."/>
            <person name="Ma L."/>
            <person name="Liu S."/>
            <person name="Liang Y."/>
            <person name="Liu Q."/>
            <person name="He Z."/>
            <person name="Tian L."/>
            <person name="Duan Y."/>
            <person name="Cai W."/>
            <person name="Li H."/>
            <person name="Song F."/>
        </authorList>
    </citation>
    <scope>NUCLEOTIDE SEQUENCE</scope>
    <source>
        <strain evidence="1">Cailab_2023a</strain>
    </source>
</reference>
<name>A0AAW2IDM4_9NEOP</name>
<accession>A0AAW2IDM4</accession>
<organism evidence="1">
    <name type="scientific">Menopon gallinae</name>
    <name type="common">poultry shaft louse</name>
    <dbReference type="NCBI Taxonomy" id="328185"/>
    <lineage>
        <taxon>Eukaryota</taxon>
        <taxon>Metazoa</taxon>
        <taxon>Ecdysozoa</taxon>
        <taxon>Arthropoda</taxon>
        <taxon>Hexapoda</taxon>
        <taxon>Insecta</taxon>
        <taxon>Pterygota</taxon>
        <taxon>Neoptera</taxon>
        <taxon>Paraneoptera</taxon>
        <taxon>Psocodea</taxon>
        <taxon>Troctomorpha</taxon>
        <taxon>Phthiraptera</taxon>
        <taxon>Amblycera</taxon>
        <taxon>Menoponidae</taxon>
        <taxon>Menopon</taxon>
    </lineage>
</organism>
<evidence type="ECO:0000313" key="1">
    <source>
        <dbReference type="EMBL" id="KAL0280349.1"/>
    </source>
</evidence>
<comment type="caution">
    <text evidence="1">The sequence shown here is derived from an EMBL/GenBank/DDBJ whole genome shotgun (WGS) entry which is preliminary data.</text>
</comment>
<proteinExistence type="predicted"/>